<organism evidence="4 5">
    <name type="scientific">Jaminaea rosea</name>
    <dbReference type="NCBI Taxonomy" id="1569628"/>
    <lineage>
        <taxon>Eukaryota</taxon>
        <taxon>Fungi</taxon>
        <taxon>Dikarya</taxon>
        <taxon>Basidiomycota</taxon>
        <taxon>Ustilaginomycotina</taxon>
        <taxon>Exobasidiomycetes</taxon>
        <taxon>Microstromatales</taxon>
        <taxon>Microstromatales incertae sedis</taxon>
        <taxon>Jaminaea</taxon>
    </lineage>
</organism>
<evidence type="ECO:0000256" key="2">
    <source>
        <dbReference type="SAM" id="Phobius"/>
    </source>
</evidence>
<feature type="non-terminal residue" evidence="4">
    <location>
        <position position="1"/>
    </location>
</feature>
<sequence>VVDGALSSPSSTLKRRPIFKSQLWKPDRPIHKPWVESKSRKRDDRNVRIAFACTILLGVIAGIGLIALGYLDVPRHKYCLVLQEDFQGTEINSNVWFHEQETGGFGNNEFEWTTSSKNNSFVKDGKLYLVPTLTSDNLGEAAILDGYTLNLTQAGICTSTNTSDAYCAAASNATLGHVLPPVQSARLVTNFSTAIKYGRIEVKAKMPTGDWIWPAIWMLPRDQSRYGPWPRSGEIDIFESRGNILEKHADDTYNRMHSTLHWGLDSATDRYAKTTAERQLYRKFYNEDFHTFGLEWTPEGIFTWEGSPINKVFAWKFTESFWNLGNFPAISSQNGTAYSNPWVPLSNSAAPFDQEFYLILNVAVGGTNGYFKEETMPWSNTADINAARSQFWAAKDQWYSTWPEAPEDRGMVVESVKIWQ</sequence>
<dbReference type="InterPro" id="IPR013320">
    <property type="entry name" value="ConA-like_dom_sf"/>
</dbReference>
<dbReference type="PANTHER" id="PTHR10963">
    <property type="entry name" value="GLYCOSYL HYDROLASE-RELATED"/>
    <property type="match status" value="1"/>
</dbReference>
<dbReference type="InterPro" id="IPR000757">
    <property type="entry name" value="Beta-glucanase-like"/>
</dbReference>
<keyword evidence="2" id="KW-0812">Transmembrane</keyword>
<name>A0A316UPP6_9BASI</name>
<comment type="similarity">
    <text evidence="1">Belongs to the glycosyl hydrolase 16 family.</text>
</comment>
<proteinExistence type="inferred from homology"/>
<dbReference type="Pfam" id="PF00722">
    <property type="entry name" value="Glyco_hydro_16"/>
    <property type="match status" value="1"/>
</dbReference>
<evidence type="ECO:0000313" key="4">
    <source>
        <dbReference type="EMBL" id="PWN27269.1"/>
    </source>
</evidence>
<protein>
    <submittedName>
        <fullName evidence="4">Concanavalin A-like lectin/glucanase</fullName>
    </submittedName>
</protein>
<dbReference type="Proteomes" id="UP000245884">
    <property type="component" value="Unassembled WGS sequence"/>
</dbReference>
<dbReference type="PANTHER" id="PTHR10963:SF55">
    <property type="entry name" value="GLYCOSIDE HYDROLASE FAMILY 16 PROTEIN"/>
    <property type="match status" value="1"/>
</dbReference>
<dbReference type="PROSITE" id="PS51762">
    <property type="entry name" value="GH16_2"/>
    <property type="match status" value="1"/>
</dbReference>
<feature type="non-terminal residue" evidence="4">
    <location>
        <position position="420"/>
    </location>
</feature>
<keyword evidence="5" id="KW-1185">Reference proteome</keyword>
<dbReference type="OrthoDB" id="4781at2759"/>
<dbReference type="GO" id="GO:0030246">
    <property type="term" value="F:carbohydrate binding"/>
    <property type="evidence" value="ECO:0007669"/>
    <property type="project" value="UniProtKB-KW"/>
</dbReference>
<dbReference type="STRING" id="1569628.A0A316UPP6"/>
<dbReference type="EMBL" id="KZ819669">
    <property type="protein sequence ID" value="PWN27269.1"/>
    <property type="molecule type" value="Genomic_DNA"/>
</dbReference>
<accession>A0A316UPP6</accession>
<feature type="transmembrane region" description="Helical" evidence="2">
    <location>
        <begin position="49"/>
        <end position="71"/>
    </location>
</feature>
<evidence type="ECO:0000259" key="3">
    <source>
        <dbReference type="PROSITE" id="PS51762"/>
    </source>
</evidence>
<evidence type="ECO:0000313" key="5">
    <source>
        <dbReference type="Proteomes" id="UP000245884"/>
    </source>
</evidence>
<dbReference type="SUPFAM" id="SSF49899">
    <property type="entry name" value="Concanavalin A-like lectins/glucanases"/>
    <property type="match status" value="1"/>
</dbReference>
<dbReference type="GO" id="GO:0004553">
    <property type="term" value="F:hydrolase activity, hydrolyzing O-glycosyl compounds"/>
    <property type="evidence" value="ECO:0007669"/>
    <property type="project" value="InterPro"/>
</dbReference>
<keyword evidence="2" id="KW-1133">Transmembrane helix</keyword>
<feature type="domain" description="GH16" evidence="3">
    <location>
        <begin position="84"/>
        <end position="420"/>
    </location>
</feature>
<dbReference type="RefSeq" id="XP_025361881.1">
    <property type="nucleotide sequence ID" value="XM_025503932.1"/>
</dbReference>
<dbReference type="GO" id="GO:0005975">
    <property type="term" value="P:carbohydrate metabolic process"/>
    <property type="evidence" value="ECO:0007669"/>
    <property type="project" value="InterPro"/>
</dbReference>
<dbReference type="Gene3D" id="2.60.120.200">
    <property type="match status" value="1"/>
</dbReference>
<gene>
    <name evidence="4" type="ORF">BDZ90DRAFT_205372</name>
</gene>
<evidence type="ECO:0000256" key="1">
    <source>
        <dbReference type="ARBA" id="ARBA00006865"/>
    </source>
</evidence>
<keyword evidence="2" id="KW-0472">Membrane</keyword>
<reference evidence="4 5" key="1">
    <citation type="journal article" date="2018" name="Mol. Biol. Evol.">
        <title>Broad Genomic Sampling Reveals a Smut Pathogenic Ancestry of the Fungal Clade Ustilaginomycotina.</title>
        <authorList>
            <person name="Kijpornyongpan T."/>
            <person name="Mondo S.J."/>
            <person name="Barry K."/>
            <person name="Sandor L."/>
            <person name="Lee J."/>
            <person name="Lipzen A."/>
            <person name="Pangilinan J."/>
            <person name="LaButti K."/>
            <person name="Hainaut M."/>
            <person name="Henrissat B."/>
            <person name="Grigoriev I.V."/>
            <person name="Spatafora J.W."/>
            <person name="Aime M.C."/>
        </authorList>
    </citation>
    <scope>NUCLEOTIDE SEQUENCE [LARGE SCALE GENOMIC DNA]</scope>
    <source>
        <strain evidence="4 5">MCA 5214</strain>
    </source>
</reference>
<dbReference type="GeneID" id="37025755"/>
<keyword evidence="4" id="KW-0430">Lectin</keyword>
<dbReference type="AlphaFoldDB" id="A0A316UPP6"/>
<dbReference type="InterPro" id="IPR050546">
    <property type="entry name" value="Glycosyl_Hydrlase_16"/>
</dbReference>